<reference evidence="6" key="1">
    <citation type="submission" date="2019-08" db="EMBL/GenBank/DDBJ databases">
        <authorList>
            <person name="Kucharzyk K."/>
            <person name="Murdoch R.W."/>
            <person name="Higgins S."/>
            <person name="Loffler F."/>
        </authorList>
    </citation>
    <scope>NUCLEOTIDE SEQUENCE</scope>
</reference>
<keyword evidence="4" id="KW-0119">Carbohydrate metabolism</keyword>
<evidence type="ECO:0000313" key="6">
    <source>
        <dbReference type="EMBL" id="MPN64672.1"/>
    </source>
</evidence>
<keyword evidence="2" id="KW-0521">NADP</keyword>
<dbReference type="GO" id="GO:0004345">
    <property type="term" value="F:glucose-6-phosphate dehydrogenase activity"/>
    <property type="evidence" value="ECO:0007669"/>
    <property type="project" value="UniProtKB-EC"/>
</dbReference>
<accession>A0A645JN01</accession>
<evidence type="ECO:0000256" key="4">
    <source>
        <dbReference type="ARBA" id="ARBA00023277"/>
    </source>
</evidence>
<dbReference type="GO" id="GO:0005829">
    <property type="term" value="C:cytosol"/>
    <property type="evidence" value="ECO:0007669"/>
    <property type="project" value="TreeGrafter"/>
</dbReference>
<evidence type="ECO:0000256" key="1">
    <source>
        <dbReference type="ARBA" id="ARBA00004921"/>
    </source>
</evidence>
<proteinExistence type="predicted"/>
<dbReference type="PANTHER" id="PTHR23429:SF0">
    <property type="entry name" value="GLUCOSE-6-PHOSPHATE 1-DEHYDROGENASE"/>
    <property type="match status" value="1"/>
</dbReference>
<evidence type="ECO:0000256" key="3">
    <source>
        <dbReference type="ARBA" id="ARBA00023002"/>
    </source>
</evidence>
<comment type="pathway">
    <text evidence="1">Carbohydrate degradation.</text>
</comment>
<dbReference type="InterPro" id="IPR001282">
    <property type="entry name" value="G6P_DH"/>
</dbReference>
<comment type="caution">
    <text evidence="6">The sequence shown here is derived from an EMBL/GenBank/DDBJ whole genome shotgun (WGS) entry which is preliminary data.</text>
</comment>
<dbReference type="EMBL" id="VSSQ01145860">
    <property type="protein sequence ID" value="MPN64672.1"/>
    <property type="molecule type" value="Genomic_DNA"/>
</dbReference>
<dbReference type="GO" id="GO:0006006">
    <property type="term" value="P:glucose metabolic process"/>
    <property type="evidence" value="ECO:0007669"/>
    <property type="project" value="InterPro"/>
</dbReference>
<dbReference type="SUPFAM" id="SSF55347">
    <property type="entry name" value="Glyceraldehyde-3-phosphate dehydrogenase-like, C-terminal domain"/>
    <property type="match status" value="1"/>
</dbReference>
<keyword evidence="3 6" id="KW-0560">Oxidoreductase</keyword>
<dbReference type="GO" id="GO:0050661">
    <property type="term" value="F:NADP binding"/>
    <property type="evidence" value="ECO:0007669"/>
    <property type="project" value="InterPro"/>
</dbReference>
<dbReference type="InterPro" id="IPR022675">
    <property type="entry name" value="G6P_DH_C"/>
</dbReference>
<protein>
    <submittedName>
        <fullName evidence="6">Glucose-6-phosphate 1-dehydrogenase 2</fullName>
        <ecNumber evidence="6">1.1.1.49</ecNumber>
    </submittedName>
</protein>
<dbReference type="AlphaFoldDB" id="A0A645JN01"/>
<feature type="domain" description="Glucose-6-phosphate dehydrogenase C-terminal" evidence="5">
    <location>
        <begin position="1"/>
        <end position="89"/>
    </location>
</feature>
<dbReference type="GO" id="GO:0009051">
    <property type="term" value="P:pentose-phosphate shunt, oxidative branch"/>
    <property type="evidence" value="ECO:0007669"/>
    <property type="project" value="TreeGrafter"/>
</dbReference>
<name>A0A645JN01_9ZZZZ</name>
<gene>
    <name evidence="6" type="primary">zwf2_4</name>
    <name evidence="6" type="ORF">SDC9_212448</name>
</gene>
<sequence>MDFKYSSILDKGESMPDAYERLLLDCMLGDQTLFIRSDTIELAWQLLTPVLNAWESKSPNSGELYTYPAGSWGPKASDKLIQDDDRFWRQN</sequence>
<organism evidence="6">
    <name type="scientific">bioreactor metagenome</name>
    <dbReference type="NCBI Taxonomy" id="1076179"/>
    <lineage>
        <taxon>unclassified sequences</taxon>
        <taxon>metagenomes</taxon>
        <taxon>ecological metagenomes</taxon>
    </lineage>
</organism>
<dbReference type="PANTHER" id="PTHR23429">
    <property type="entry name" value="GLUCOSE-6-PHOSPHATE 1-DEHYDROGENASE G6PD"/>
    <property type="match status" value="1"/>
</dbReference>
<dbReference type="EC" id="1.1.1.49" evidence="6"/>
<evidence type="ECO:0000259" key="5">
    <source>
        <dbReference type="Pfam" id="PF02781"/>
    </source>
</evidence>
<dbReference type="Pfam" id="PF02781">
    <property type="entry name" value="G6PD_C"/>
    <property type="match status" value="1"/>
</dbReference>
<dbReference type="Gene3D" id="3.30.360.10">
    <property type="entry name" value="Dihydrodipicolinate Reductase, domain 2"/>
    <property type="match status" value="1"/>
</dbReference>
<evidence type="ECO:0000256" key="2">
    <source>
        <dbReference type="ARBA" id="ARBA00022857"/>
    </source>
</evidence>